<evidence type="ECO:0008006" key="2">
    <source>
        <dbReference type="Google" id="ProtNLM"/>
    </source>
</evidence>
<sequence>MMRPLLVKARLAHGIAHAAPWGVSLDGLLAAEIWADQKAGKRDRGEDVAALAADVDPVDLDLPLARCELSGGGLWHWAATCAYPEKPVDHPVVRYWTGRPDHAALGDLVADLPGVVSERQGPYRSRSMPLLVTSTDTVTWQCVGDDARIMAILQGIAAIGKKRSQGEGRVLRWEVTPLDESSAWSAGHLHADGSLGRPTPDGCLHGTAVATGGRGPTGLRPPYMHAFRRNILNLPFSRPA</sequence>
<keyword evidence="1" id="KW-0614">Plasmid</keyword>
<dbReference type="EMBL" id="AY223810">
    <property type="protein sequence ID" value="AAP73960.1"/>
    <property type="molecule type" value="Genomic_DNA"/>
</dbReference>
<evidence type="ECO:0000313" key="1">
    <source>
        <dbReference type="EMBL" id="AAP73960.1"/>
    </source>
</evidence>
<dbReference type="AlphaFoldDB" id="Q6XN71"/>
<organism evidence="1">
    <name type="scientific">Rhodococcus erythropolis</name>
    <name type="common">Arthrobacter picolinophilus</name>
    <dbReference type="NCBI Taxonomy" id="1833"/>
    <lineage>
        <taxon>Bacteria</taxon>
        <taxon>Bacillati</taxon>
        <taxon>Actinomycetota</taxon>
        <taxon>Actinomycetes</taxon>
        <taxon>Mycobacteriales</taxon>
        <taxon>Nocardiaceae</taxon>
        <taxon>Rhodococcus</taxon>
        <taxon>Rhodococcus erythropolis group</taxon>
    </lineage>
</organism>
<accession>Q6XN71</accession>
<protein>
    <recommendedName>
        <fullName evidence="2">CRISPR-associated protein</fullName>
    </recommendedName>
</protein>
<proteinExistence type="predicted"/>
<name>Q6XN71_RHOER</name>
<gene>
    <name evidence="1" type="ORF">PBD2.075</name>
</gene>
<geneLocation type="plasmid" evidence="1">
    <name>pBD2</name>
</geneLocation>
<reference evidence="1" key="1">
    <citation type="journal article" date="2003" name="J. Bacteriol.">
        <title>Complete nucleotide sequence and genetic organization of the 210-kilobase linear plasmid of Rhodococcus erythropolis BD2.</title>
        <authorList>
            <person name="Stecker C."/>
            <person name="Johann A."/>
            <person name="Herzberg C."/>
            <person name="Averhoff B."/>
            <person name="Gottschalk G."/>
        </authorList>
    </citation>
    <scope>NUCLEOTIDE SEQUENCE</scope>
    <source>
        <strain evidence="1">BD2</strain>
        <plasmid evidence="1">pBD2</plasmid>
    </source>
</reference>